<reference evidence="3 4" key="1">
    <citation type="journal article" date="2007" name="Science">
        <title>Sea anemone genome reveals ancestral eumetazoan gene repertoire and genomic organization.</title>
        <authorList>
            <person name="Putnam N.H."/>
            <person name="Srivastava M."/>
            <person name="Hellsten U."/>
            <person name="Dirks B."/>
            <person name="Chapman J."/>
            <person name="Salamov A."/>
            <person name="Terry A."/>
            <person name="Shapiro H."/>
            <person name="Lindquist E."/>
            <person name="Kapitonov V.V."/>
            <person name="Jurka J."/>
            <person name="Genikhovich G."/>
            <person name="Grigoriev I.V."/>
            <person name="Lucas S.M."/>
            <person name="Steele R.E."/>
            <person name="Finnerty J.R."/>
            <person name="Technau U."/>
            <person name="Martindale M.Q."/>
            <person name="Rokhsar D.S."/>
        </authorList>
    </citation>
    <scope>NUCLEOTIDE SEQUENCE [LARGE SCALE GENOMIC DNA]</scope>
    <source>
        <strain evidence="4">CH2 X CH6</strain>
    </source>
</reference>
<evidence type="ECO:0000256" key="1">
    <source>
        <dbReference type="SAM" id="MobiDB-lite"/>
    </source>
</evidence>
<feature type="compositionally biased region" description="Pro residues" evidence="1">
    <location>
        <begin position="587"/>
        <end position="605"/>
    </location>
</feature>
<dbReference type="EMBL" id="DS469539">
    <property type="protein sequence ID" value="EDO45020.1"/>
    <property type="molecule type" value="Genomic_DNA"/>
</dbReference>
<feature type="compositionally biased region" description="Basic and acidic residues" evidence="1">
    <location>
        <begin position="33"/>
        <end position="56"/>
    </location>
</feature>
<sequence length="649" mass="71304">MHSSHTVIFTALVLSIIGILLTKASPISKIGKHPKESDWGHAKRDGLNAIEDDKMNEPAVQDTAGLKDEEANGVKVKEEKQDRFRNIAADSGDTSQAVQPKEKNDNEVKIQGEVEAREAGSVNSDNFVKDTAKRPFEEKIYNDDGENLELEAPKSKAVKESDDRNTNQIEEDSTKLPESDTENATLHKEKNTKEVKNKPTTNKVPTTYEIPTESPTIESTEGVSENEDLEAAAMVMTTGKPTATEKQPEGTEIFPTTLDMTSNTPMTTLEERSTPVRHERTTEKTRPEPTEYQKEVAEDDIDDMKAEKRSDVEEDGKKIVDVEEGNRGGSVLEPKTKPTEATRHKPTEGVQPQPTEQGMVEDEKKVVEVEGGKGGGPLPDHKTEPTDRTRPKPTEPEAGVARDDIDDMKAAKRSGIVEDEKKVVDVEKGNRGGSLLEPKTEPTEATRPKHSEGVHPQPTEQGVAEDENEDLKVAVSGKIVDVEEGNEGNKELVVPKSRTEELVHTTHEPTAPIETVTTTIKEHRLRTEEKTHLKSTTSPGQEPSTTSSVQVLITLITSPDKEASALNTPSDQEPTVSTSEENQPTGTPDPTPTPQHPSAKPPPTPHGEEPEAIESLKSLDELELSYLKMKAQARKQRMTEEDELDKILG</sequence>
<evidence type="ECO:0000256" key="2">
    <source>
        <dbReference type="SAM" id="SignalP"/>
    </source>
</evidence>
<feature type="compositionally biased region" description="Basic and acidic residues" evidence="1">
    <location>
        <begin position="334"/>
        <end position="347"/>
    </location>
</feature>
<name>A7RU44_NEMVE</name>
<feature type="compositionally biased region" description="Basic and acidic residues" evidence="1">
    <location>
        <begin position="361"/>
        <end position="371"/>
    </location>
</feature>
<protein>
    <submittedName>
        <fullName evidence="3">Uncharacterized protein</fullName>
    </submittedName>
</protein>
<feature type="compositionally biased region" description="Basic and acidic residues" evidence="1">
    <location>
        <begin position="303"/>
        <end position="326"/>
    </location>
</feature>
<feature type="compositionally biased region" description="Basic and acidic residues" evidence="1">
    <location>
        <begin position="520"/>
        <end position="532"/>
    </location>
</feature>
<dbReference type="HOGENOM" id="CLU_422314_0_0_1"/>
<feature type="chain" id="PRO_5002714514" evidence="2">
    <location>
        <begin position="25"/>
        <end position="649"/>
    </location>
</feature>
<feature type="compositionally biased region" description="Low complexity" evidence="1">
    <location>
        <begin position="198"/>
        <end position="207"/>
    </location>
</feature>
<dbReference type="InParanoid" id="A7RU44"/>
<feature type="compositionally biased region" description="Basic and acidic residues" evidence="1">
    <location>
        <begin position="127"/>
        <end position="142"/>
    </location>
</feature>
<keyword evidence="2" id="KW-0732">Signal</keyword>
<feature type="compositionally biased region" description="Basic and acidic residues" evidence="1">
    <location>
        <begin position="100"/>
        <end position="118"/>
    </location>
</feature>
<evidence type="ECO:0000313" key="4">
    <source>
        <dbReference type="Proteomes" id="UP000001593"/>
    </source>
</evidence>
<evidence type="ECO:0000313" key="3">
    <source>
        <dbReference type="EMBL" id="EDO45020.1"/>
    </source>
</evidence>
<dbReference type="AlphaFoldDB" id="A7RU44"/>
<feature type="compositionally biased region" description="Polar residues" evidence="1">
    <location>
        <begin position="213"/>
        <end position="223"/>
    </location>
</feature>
<proteinExistence type="predicted"/>
<feature type="compositionally biased region" description="Polar residues" evidence="1">
    <location>
        <begin position="534"/>
        <end position="557"/>
    </location>
</feature>
<dbReference type="Proteomes" id="UP000001593">
    <property type="component" value="Unassembled WGS sequence"/>
</dbReference>
<dbReference type="KEGG" id="nve:5517042"/>
<feature type="compositionally biased region" description="Basic and acidic residues" evidence="1">
    <location>
        <begin position="379"/>
        <end position="430"/>
    </location>
</feature>
<feature type="compositionally biased region" description="Basic and acidic residues" evidence="1">
    <location>
        <begin position="65"/>
        <end position="85"/>
    </location>
</feature>
<accession>A7RU44</accession>
<keyword evidence="4" id="KW-1185">Reference proteome</keyword>
<feature type="compositionally biased region" description="Basic and acidic residues" evidence="1">
    <location>
        <begin position="269"/>
        <end position="296"/>
    </location>
</feature>
<feature type="compositionally biased region" description="Polar residues" evidence="1">
    <location>
        <begin position="258"/>
        <end position="267"/>
    </location>
</feature>
<organism evidence="3 4">
    <name type="scientific">Nematostella vectensis</name>
    <name type="common">Starlet sea anemone</name>
    <dbReference type="NCBI Taxonomy" id="45351"/>
    <lineage>
        <taxon>Eukaryota</taxon>
        <taxon>Metazoa</taxon>
        <taxon>Cnidaria</taxon>
        <taxon>Anthozoa</taxon>
        <taxon>Hexacorallia</taxon>
        <taxon>Actiniaria</taxon>
        <taxon>Edwardsiidae</taxon>
        <taxon>Nematostella</taxon>
    </lineage>
</organism>
<feature type="compositionally biased region" description="Basic and acidic residues" evidence="1">
    <location>
        <begin position="151"/>
        <end position="165"/>
    </location>
</feature>
<feature type="compositionally biased region" description="Basic and acidic residues" evidence="1">
    <location>
        <begin position="438"/>
        <end position="453"/>
    </location>
</feature>
<feature type="region of interest" description="Disordered" evidence="1">
    <location>
        <begin position="239"/>
        <end position="612"/>
    </location>
</feature>
<feature type="compositionally biased region" description="Basic and acidic residues" evidence="1">
    <location>
        <begin position="497"/>
        <end position="507"/>
    </location>
</feature>
<dbReference type="PhylomeDB" id="A7RU44"/>
<feature type="region of interest" description="Disordered" evidence="1">
    <location>
        <begin position="31"/>
        <end position="224"/>
    </location>
</feature>
<gene>
    <name evidence="3" type="ORF">NEMVEDRAFT_v1g202200</name>
</gene>
<feature type="compositionally biased region" description="Polar residues" evidence="1">
    <location>
        <begin position="565"/>
        <end position="583"/>
    </location>
</feature>
<feature type="compositionally biased region" description="Basic and acidic residues" evidence="1">
    <location>
        <begin position="185"/>
        <end position="197"/>
    </location>
</feature>
<feature type="signal peptide" evidence="2">
    <location>
        <begin position="1"/>
        <end position="24"/>
    </location>
</feature>